<dbReference type="GO" id="GO:0009052">
    <property type="term" value="P:pentose-phosphate shunt, non-oxidative branch"/>
    <property type="evidence" value="ECO:0007669"/>
    <property type="project" value="TreeGrafter"/>
</dbReference>
<dbReference type="NCBIfam" id="NF004051">
    <property type="entry name" value="PRK05571.1"/>
    <property type="match status" value="1"/>
</dbReference>
<dbReference type="AlphaFoldDB" id="A0A084U412"/>
<evidence type="ECO:0000256" key="3">
    <source>
        <dbReference type="PIRSR" id="PIRSR005384-2"/>
    </source>
</evidence>
<dbReference type="Gene3D" id="3.40.1400.10">
    <property type="entry name" value="Sugar-phosphate isomerase, RpiB/LacA/LacB"/>
    <property type="match status" value="1"/>
</dbReference>
<name>A0A084U412_MALIO</name>
<dbReference type="GO" id="GO:0004751">
    <property type="term" value="F:ribose-5-phosphate isomerase activity"/>
    <property type="evidence" value="ECO:0007669"/>
    <property type="project" value="TreeGrafter"/>
</dbReference>
<dbReference type="InterPro" id="IPR036569">
    <property type="entry name" value="RpiB_LacA_LacB_sf"/>
</dbReference>
<dbReference type="EMBL" id="AWQU01000071">
    <property type="protein sequence ID" value="KFB07698.1"/>
    <property type="molecule type" value="Genomic_DNA"/>
</dbReference>
<feature type="binding site" evidence="3">
    <location>
        <position position="147"/>
    </location>
    <ligand>
        <name>D-ribulose 5-phosphate</name>
        <dbReference type="ChEBI" id="CHEBI:58121"/>
    </ligand>
</feature>
<organism evidence="4 5">
    <name type="scientific">Malacoplasma iowae DK-CPA</name>
    <dbReference type="NCBI Taxonomy" id="1394179"/>
    <lineage>
        <taxon>Bacteria</taxon>
        <taxon>Bacillati</taxon>
        <taxon>Mycoplasmatota</taxon>
        <taxon>Mycoplasmoidales</taxon>
        <taxon>Mycoplasmoidaceae</taxon>
        <taxon>Malacoplasma</taxon>
    </lineage>
</organism>
<feature type="binding site" evidence="3">
    <location>
        <position position="111"/>
    </location>
    <ligand>
        <name>D-ribulose 5-phosphate</name>
        <dbReference type="ChEBI" id="CHEBI:58121"/>
    </ligand>
</feature>
<evidence type="ECO:0000313" key="4">
    <source>
        <dbReference type="EMBL" id="KFB07698.1"/>
    </source>
</evidence>
<feature type="binding site" evidence="3">
    <location>
        <begin position="20"/>
        <end position="21"/>
    </location>
    <ligand>
        <name>D-ribulose 5-phosphate</name>
        <dbReference type="ChEBI" id="CHEBI:58121"/>
    </ligand>
</feature>
<reference evidence="4 5" key="1">
    <citation type="journal article" date="2014" name="PLoS ONE">
        <title>Reduction of Hydrogen Peroxide Accumulation and Toxicity by a Catalase from Mycoplasma iowae.</title>
        <authorList>
            <person name="Pritchard R.E."/>
            <person name="Prassinos A.J."/>
            <person name="Osborne J.D."/>
            <person name="Raviv Z."/>
            <person name="Balish M.F."/>
        </authorList>
    </citation>
    <scope>NUCLEOTIDE SEQUENCE [LARGE SCALE GENOMIC DNA]</scope>
    <source>
        <strain evidence="4 5">DK-CPA</strain>
    </source>
</reference>
<accession>A0A084U412</accession>
<dbReference type="InterPro" id="IPR003500">
    <property type="entry name" value="RpiB_LacA_LacB"/>
</dbReference>
<comment type="similarity">
    <text evidence="1">Belongs to the LacAB/RpiB family.</text>
</comment>
<evidence type="ECO:0000313" key="5">
    <source>
        <dbReference type="Proteomes" id="UP000028523"/>
    </source>
</evidence>
<dbReference type="PANTHER" id="PTHR30345:SF0">
    <property type="entry name" value="DNA DAMAGE-REPAIR_TOLERATION PROTEIN DRT102"/>
    <property type="match status" value="1"/>
</dbReference>
<dbReference type="GeneID" id="96866532"/>
<proteinExistence type="inferred from homology"/>
<feature type="binding site" evidence="3">
    <location>
        <position position="121"/>
    </location>
    <ligand>
        <name>D-ribulose 5-phosphate</name>
        <dbReference type="ChEBI" id="CHEBI:58121"/>
    </ligand>
</feature>
<keyword evidence="5" id="KW-1185">Reference proteome</keyword>
<gene>
    <name evidence="4" type="ORF">P271_550</name>
</gene>
<keyword evidence="4" id="KW-0413">Isomerase</keyword>
<protein>
    <submittedName>
        <fullName evidence="4">Ribose/galactose isomerase</fullName>
    </submittedName>
</protein>
<dbReference type="GO" id="GO:0019316">
    <property type="term" value="P:D-allose catabolic process"/>
    <property type="evidence" value="ECO:0007669"/>
    <property type="project" value="TreeGrafter"/>
</dbReference>
<dbReference type="Proteomes" id="UP000028523">
    <property type="component" value="Unassembled WGS sequence"/>
</dbReference>
<comment type="caution">
    <text evidence="4">The sequence shown here is derived from an EMBL/GenBank/DDBJ whole genome shotgun (WGS) entry which is preliminary data.</text>
</comment>
<feature type="active site" description="Proton donor" evidence="2">
    <location>
        <position position="110"/>
    </location>
</feature>
<feature type="binding site" evidence="3">
    <location>
        <position position="143"/>
    </location>
    <ligand>
        <name>D-ribulose 5-phosphate</name>
        <dbReference type="ChEBI" id="CHEBI:58121"/>
    </ligand>
</feature>
<dbReference type="Pfam" id="PF02502">
    <property type="entry name" value="LacAB_rpiB"/>
    <property type="match status" value="1"/>
</dbReference>
<dbReference type="SUPFAM" id="SSF89623">
    <property type="entry name" value="Ribose/Galactose isomerase RpiB/AlsB"/>
    <property type="match status" value="1"/>
</dbReference>
<dbReference type="PANTHER" id="PTHR30345">
    <property type="entry name" value="RIBOSE-5-PHOSPHATE ISOMERASE B"/>
    <property type="match status" value="1"/>
</dbReference>
<dbReference type="NCBIfam" id="TIGR00689">
    <property type="entry name" value="rpiB_lacA_lacB"/>
    <property type="match status" value="1"/>
</dbReference>
<evidence type="ECO:0000256" key="1">
    <source>
        <dbReference type="ARBA" id="ARBA00008754"/>
    </source>
</evidence>
<sequence length="157" mass="17572">MSKSQESLSNNKINIYIASDHAGYEMKQKIINSKKLDFINFVDLGTNSNESVDYPDYAKKLGEAVLADDKGYGVAICGTGIGISISMNKIKGIYCALITDKKIAHLAKQHNNANVIALSGRFVSAKENIKIIYNFLNEKFENRHQKRIDKIKQLECI</sequence>
<feature type="binding site" evidence="3">
    <location>
        <begin position="78"/>
        <end position="82"/>
    </location>
    <ligand>
        <name>D-ribulose 5-phosphate</name>
        <dbReference type="ChEBI" id="CHEBI:58121"/>
    </ligand>
</feature>
<dbReference type="RefSeq" id="WP_004025120.1">
    <property type="nucleotide sequence ID" value="NZ_AWQU01000071.1"/>
</dbReference>
<evidence type="ECO:0000256" key="2">
    <source>
        <dbReference type="PIRSR" id="PIRSR005384-1"/>
    </source>
</evidence>
<feature type="active site" description="Proton acceptor" evidence="2">
    <location>
        <position position="77"/>
    </location>
</feature>
<dbReference type="PIRSF" id="PIRSF005384">
    <property type="entry name" value="RpiB_LacA_B"/>
    <property type="match status" value="1"/>
</dbReference>